<feature type="compositionally biased region" description="Polar residues" evidence="3">
    <location>
        <begin position="1211"/>
        <end position="1252"/>
    </location>
</feature>
<dbReference type="PANTHER" id="PTHR24418">
    <property type="entry name" value="TYROSINE-PROTEIN KINASE"/>
    <property type="match status" value="1"/>
</dbReference>
<feature type="domain" description="PAS" evidence="5">
    <location>
        <begin position="413"/>
        <end position="469"/>
    </location>
</feature>
<dbReference type="SUPFAM" id="SSF56112">
    <property type="entry name" value="Protein kinase-like (PK-like)"/>
    <property type="match status" value="1"/>
</dbReference>
<feature type="region of interest" description="Disordered" evidence="3">
    <location>
        <begin position="1644"/>
        <end position="1701"/>
    </location>
</feature>
<evidence type="ECO:0000313" key="7">
    <source>
        <dbReference type="Proteomes" id="UP000815325"/>
    </source>
</evidence>
<feature type="compositionally biased region" description="Basic and acidic residues" evidence="3">
    <location>
        <begin position="8"/>
        <end position="19"/>
    </location>
</feature>
<feature type="region of interest" description="Disordered" evidence="3">
    <location>
        <begin position="1383"/>
        <end position="1494"/>
    </location>
</feature>
<feature type="region of interest" description="Disordered" evidence="3">
    <location>
        <begin position="957"/>
        <end position="1018"/>
    </location>
</feature>
<evidence type="ECO:0000259" key="5">
    <source>
        <dbReference type="PROSITE" id="PS50112"/>
    </source>
</evidence>
<dbReference type="Gene3D" id="1.10.510.10">
    <property type="entry name" value="Transferase(Phosphotransferase) domain 1"/>
    <property type="match status" value="2"/>
</dbReference>
<dbReference type="SUPFAM" id="SSF55781">
    <property type="entry name" value="GAF domain-like"/>
    <property type="match status" value="1"/>
</dbReference>
<feature type="region of interest" description="Disordered" evidence="3">
    <location>
        <begin position="1"/>
        <end position="66"/>
    </location>
</feature>
<dbReference type="InterPro" id="IPR000014">
    <property type="entry name" value="PAS"/>
</dbReference>
<feature type="compositionally biased region" description="Basic residues" evidence="3">
    <location>
        <begin position="882"/>
        <end position="893"/>
    </location>
</feature>
<comment type="caution">
    <text evidence="6">The sequence shown here is derived from an EMBL/GenBank/DDBJ whole genome shotgun (WGS) entry which is preliminary data.</text>
</comment>
<reference evidence="6" key="1">
    <citation type="submission" date="2017-08" db="EMBL/GenBank/DDBJ databases">
        <authorList>
            <person name="Polle J.E."/>
            <person name="Barry K."/>
            <person name="Cushman J."/>
            <person name="Schmutz J."/>
            <person name="Tran D."/>
            <person name="Hathwaick L.T."/>
            <person name="Yim W.C."/>
            <person name="Jenkins J."/>
            <person name="Mckie-Krisberg Z.M."/>
            <person name="Prochnik S."/>
            <person name="Lindquist E."/>
            <person name="Dockter R.B."/>
            <person name="Adam C."/>
            <person name="Molina H."/>
            <person name="Bunkerborg J."/>
            <person name="Jin E."/>
            <person name="Buchheim M."/>
            <person name="Magnuson J."/>
        </authorList>
    </citation>
    <scope>NUCLEOTIDE SEQUENCE</scope>
    <source>
        <strain evidence="6">CCAP 19/18</strain>
    </source>
</reference>
<feature type="compositionally biased region" description="Polar residues" evidence="3">
    <location>
        <begin position="1513"/>
        <end position="1528"/>
    </location>
</feature>
<keyword evidence="1" id="KW-0547">Nucleotide-binding</keyword>
<dbReference type="Gene3D" id="3.30.450.40">
    <property type="match status" value="1"/>
</dbReference>
<dbReference type="InterPro" id="IPR000719">
    <property type="entry name" value="Prot_kinase_dom"/>
</dbReference>
<feature type="compositionally biased region" description="Low complexity" evidence="3">
    <location>
        <begin position="1398"/>
        <end position="1425"/>
    </location>
</feature>
<feature type="compositionally biased region" description="Basic and acidic residues" evidence="3">
    <location>
        <begin position="29"/>
        <end position="49"/>
    </location>
</feature>
<keyword evidence="2" id="KW-0067">ATP-binding</keyword>
<feature type="region of interest" description="Disordered" evidence="3">
    <location>
        <begin position="1120"/>
        <end position="1255"/>
    </location>
</feature>
<dbReference type="InterPro" id="IPR001245">
    <property type="entry name" value="Ser-Thr/Tyr_kinase_cat_dom"/>
</dbReference>
<dbReference type="Proteomes" id="UP000815325">
    <property type="component" value="Unassembled WGS sequence"/>
</dbReference>
<sequence length="1759" mass="185240">MGNCLSEQGDRRAQRDESQGKVGKQRPAARQERTCPRHLLKAEVPKQEADADFTQQNHPCKQPRGDSAEDLPVRCSNNANDSACDCSPMPKHLCEGGVHDLAAGPPLCAGEASRIQTFEAYGVDKLFAPCRELDTVLQALCRVVSTPYACFSLYHNKTCSLVNTVGFPGGKLQWNLTACPWNLTVKMPATIACGDLLEDARFADMPWTHQGLRTYVSAPVLASNGERLGSCCFMDNVPWRVDAGMCRLLNNFGEIAVRVLERHISLAVRLEEARQAARLMSSETACMSAPLSEPMKALDSRPVELEQQQQQQQQQQVAKSSSSDKAGSALVVKEGGWLQQLQGAGPEAQAAATAAACQSYGAWWGDEAESAEAASSAAAAAVAEVEGKARQGWSKGGALQQARNPQLQLYNVFQREVRDTTRTADACVLLVDTGHPDWPVIFADETWKEWAGYSRDAILGRGLFELLQPAAPSVAPCRREQLQAEAQAGERFVLHGQVAVPPGTNAADLVRASTAGSLVSLPTLHANALGPGSTQMGQENASDFVLHSVDSNVVLGQPRAGRPSNLDSHSSNATALQRMGTPMSQKEDNSASIEVLHQQLLQQEQGQQCANLSTIAATSPFQHSPTHFLTGIEGAPHAPLPAASPSCQKEQPKSADFLLKTQSSIKSTQPLITGLWNASQSAETLTPAPVNLASNSKYPGSAAVANKSSRSRVFDLSFRPAVLDVLDCDALPLGVPSFVPMETSGRLLSLYMVRLHKRGEEVVQPANKPFEPSAKVTQVGQANPSLLAPRFFPGMRVQQVLGAGGYGTAYQGRWHDTNVVLKVQDYMLSSSKELLEAQLEIILGQLLNHPNLVRTLAHATVELPPNSLVPFSQIKQASQKQKASKARAMHNRRSSAAPRRLSSQDPTPPSHQDTRTTTNTAMRQTPGTGHATQARPDCGAAPSSTADLWDACIRSSAGSHAESGGNAAAKNEERGHGMDRRGRVADDMMRGEEKAADKVKGGGGKDEGSKSREGEVGGQLCDELNEDDNELLNEDPAYWFSNPDACVRRLPAMLTSLGNSLNLDLSNLLDDALTSVASLSRTSFVAGSSAQVPTTVSPNLPTVPSGDSNVALHQESAIETTVEAPSGASGTTMTSPHPSCTDGTVAAASSTEGVTSGRGSSCAASNSAMVSRKTGKPSASSEVQTMVDETEEKRGSGGGAADRANKASPFSAVQGSNPGSVWQRSTSAPSSGESQQKVDSQQGFAPSRTATASAADVISEGGSVHGAQMMPGHGSSVEGPMGAKVEQLLAEAEARTQRQKKQELSFPMCVRTLTMMELCDGGSLLDAIDRGWLRDGPCTKDTPVDIVKVMHVALDIASALEYLHSVGVVHADLSAGNVLLTRLPPGVKRNTGVTSATQSSSSNNVQQQQRQQQQIANSHSSNPAAALPPPGASPFAAAAQSFVPTPMPTVPERVPVSPGVDEDHPGSTNKVPSPPDATSRESGSTASDLGSAPGATGYDFLAAQRGELKADNIDNSTLDHNPALESQRTGGGKFIASPPVRRYQLGSTAPRTARDMQFVAKVCDYGKARLLSPTGIVKAQAYATITHMAPEVLTDLLLSPAADMYAFGVLLWQMVCCSRPWPMMSHQQIFAVVSCNAAQLPWPNTAPLNRPPGTQAHQASSSTTSGGGTGKSAPNAEAGGASGAAQGPGDSQPVNASSDVPVLGGAPAEVAAATGACTTVPPELVELGKACLSHNRLSRPSAATAVATLRSLLARLEAA</sequence>
<evidence type="ECO:0000313" key="6">
    <source>
        <dbReference type="EMBL" id="KAF5839106.1"/>
    </source>
</evidence>
<dbReference type="Gene3D" id="3.30.200.20">
    <property type="entry name" value="Phosphorylase Kinase, domain 1"/>
    <property type="match status" value="1"/>
</dbReference>
<evidence type="ECO:0000256" key="1">
    <source>
        <dbReference type="ARBA" id="ARBA00022741"/>
    </source>
</evidence>
<gene>
    <name evidence="6" type="ORF">DUNSADRAFT_1504</name>
</gene>
<feature type="compositionally biased region" description="Polar residues" evidence="3">
    <location>
        <begin position="1128"/>
        <end position="1169"/>
    </location>
</feature>
<dbReference type="PROSITE" id="PS00109">
    <property type="entry name" value="PROTEIN_KINASE_TYR"/>
    <property type="match status" value="1"/>
</dbReference>
<feature type="domain" description="Protein kinase" evidence="4">
    <location>
        <begin position="1190"/>
        <end position="1753"/>
    </location>
</feature>
<evidence type="ECO:0008006" key="8">
    <source>
        <dbReference type="Google" id="ProtNLM"/>
    </source>
</evidence>
<proteinExistence type="predicted"/>
<feature type="compositionally biased region" description="Low complexity" evidence="3">
    <location>
        <begin position="915"/>
        <end position="925"/>
    </location>
</feature>
<keyword evidence="7" id="KW-1185">Reference proteome</keyword>
<feature type="region of interest" description="Disordered" evidence="3">
    <location>
        <begin position="874"/>
        <end position="944"/>
    </location>
</feature>
<dbReference type="Pfam" id="PF00069">
    <property type="entry name" value="Pkinase"/>
    <property type="match status" value="1"/>
</dbReference>
<feature type="compositionally biased region" description="Low complexity" evidence="3">
    <location>
        <begin position="894"/>
        <end position="903"/>
    </location>
</feature>
<feature type="region of interest" description="Disordered" evidence="3">
    <location>
        <begin position="1513"/>
        <end position="1537"/>
    </location>
</feature>
<feature type="region of interest" description="Disordered" evidence="3">
    <location>
        <begin position="300"/>
        <end position="325"/>
    </location>
</feature>
<feature type="compositionally biased region" description="Basic and acidic residues" evidence="3">
    <location>
        <begin position="970"/>
        <end position="1015"/>
    </location>
</feature>
<evidence type="ECO:0000259" key="4">
    <source>
        <dbReference type="PROSITE" id="PS50011"/>
    </source>
</evidence>
<organism evidence="6 7">
    <name type="scientific">Dunaliella salina</name>
    <name type="common">Green alga</name>
    <name type="synonym">Protococcus salinus</name>
    <dbReference type="NCBI Taxonomy" id="3046"/>
    <lineage>
        <taxon>Eukaryota</taxon>
        <taxon>Viridiplantae</taxon>
        <taxon>Chlorophyta</taxon>
        <taxon>core chlorophytes</taxon>
        <taxon>Chlorophyceae</taxon>
        <taxon>CS clade</taxon>
        <taxon>Chlamydomonadales</taxon>
        <taxon>Dunaliellaceae</taxon>
        <taxon>Dunaliella</taxon>
    </lineage>
</organism>
<evidence type="ECO:0000256" key="3">
    <source>
        <dbReference type="SAM" id="MobiDB-lite"/>
    </source>
</evidence>
<name>A0ABQ7GWW7_DUNSA</name>
<dbReference type="InterPro" id="IPR011009">
    <property type="entry name" value="Kinase-like_dom_sf"/>
</dbReference>
<dbReference type="EMBL" id="MU069554">
    <property type="protein sequence ID" value="KAF5839106.1"/>
    <property type="molecule type" value="Genomic_DNA"/>
</dbReference>
<accession>A0ABQ7GWW7</accession>
<dbReference type="PROSITE" id="PS50112">
    <property type="entry name" value="PAS"/>
    <property type="match status" value="1"/>
</dbReference>
<dbReference type="Pfam" id="PF07714">
    <property type="entry name" value="PK_Tyr_Ser-Thr"/>
    <property type="match status" value="1"/>
</dbReference>
<dbReference type="PROSITE" id="PS50011">
    <property type="entry name" value="PROTEIN_KINASE_DOM"/>
    <property type="match status" value="1"/>
</dbReference>
<feature type="compositionally biased region" description="Low complexity" evidence="3">
    <location>
        <begin position="307"/>
        <end position="325"/>
    </location>
</feature>
<protein>
    <recommendedName>
        <fullName evidence="8">Protein kinase domain-containing protein</fullName>
    </recommendedName>
</protein>
<dbReference type="InterPro" id="IPR008266">
    <property type="entry name" value="Tyr_kinase_AS"/>
</dbReference>
<dbReference type="InterPro" id="IPR050198">
    <property type="entry name" value="Non-receptor_tyrosine_kinases"/>
</dbReference>
<evidence type="ECO:0000256" key="2">
    <source>
        <dbReference type="ARBA" id="ARBA00022840"/>
    </source>
</evidence>
<feature type="compositionally biased region" description="Low complexity" evidence="3">
    <location>
        <begin position="1676"/>
        <end position="1689"/>
    </location>
</feature>
<dbReference type="InterPro" id="IPR029016">
    <property type="entry name" value="GAF-like_dom_sf"/>
</dbReference>